<evidence type="ECO:0000256" key="5">
    <source>
        <dbReference type="ARBA" id="ARBA00022840"/>
    </source>
</evidence>
<evidence type="ECO:0000256" key="3">
    <source>
        <dbReference type="ARBA" id="ARBA00022448"/>
    </source>
</evidence>
<evidence type="ECO:0000256" key="11">
    <source>
        <dbReference type="HAMAP-Rule" id="MF_01346"/>
    </source>
</evidence>
<keyword evidence="3 11" id="KW-0813">Transport</keyword>
<evidence type="ECO:0000259" key="12">
    <source>
        <dbReference type="Pfam" id="PF00006"/>
    </source>
</evidence>
<dbReference type="Gene3D" id="3.40.50.300">
    <property type="entry name" value="P-loop containing nucleotide triphosphate hydrolases"/>
    <property type="match status" value="1"/>
</dbReference>
<proteinExistence type="inferred from homology"/>
<feature type="domain" description="ATPase F1/V1/A1 complex alpha/beta subunit nucleotide-binding" evidence="12">
    <location>
        <begin position="134"/>
        <end position="349"/>
    </location>
</feature>
<dbReference type="InterPro" id="IPR005294">
    <property type="entry name" value="ATP_synth_F1_asu"/>
</dbReference>
<evidence type="ECO:0000256" key="7">
    <source>
        <dbReference type="ARBA" id="ARBA00023065"/>
    </source>
</evidence>
<dbReference type="GO" id="GO:0045259">
    <property type="term" value="C:proton-transporting ATP synthase complex"/>
    <property type="evidence" value="ECO:0007669"/>
    <property type="project" value="UniProtKB-KW"/>
</dbReference>
<name>A0A955I8Z2_9BACT</name>
<dbReference type="InterPro" id="IPR027417">
    <property type="entry name" value="P-loop_NTPase"/>
</dbReference>
<feature type="binding site" evidence="11">
    <location>
        <begin position="154"/>
        <end position="161"/>
    </location>
    <ligand>
        <name>ATP</name>
        <dbReference type="ChEBI" id="CHEBI:30616"/>
    </ligand>
</feature>
<gene>
    <name evidence="11 14" type="primary">atpA</name>
    <name evidence="14" type="ORF">KC675_02915</name>
</gene>
<keyword evidence="11" id="KW-1003">Cell membrane</keyword>
<comment type="catalytic activity">
    <reaction evidence="11">
        <text>ATP + H2O + 4 H(+)(in) = ADP + phosphate + 5 H(+)(out)</text>
        <dbReference type="Rhea" id="RHEA:57720"/>
        <dbReference type="ChEBI" id="CHEBI:15377"/>
        <dbReference type="ChEBI" id="CHEBI:15378"/>
        <dbReference type="ChEBI" id="CHEBI:30616"/>
        <dbReference type="ChEBI" id="CHEBI:43474"/>
        <dbReference type="ChEBI" id="CHEBI:456216"/>
        <dbReference type="EC" id="7.1.2.2"/>
    </reaction>
</comment>
<feature type="domain" description="ATP synthase alpha subunit C-terminal" evidence="13">
    <location>
        <begin position="356"/>
        <end position="481"/>
    </location>
</feature>
<reference evidence="14" key="2">
    <citation type="journal article" date="2021" name="Microbiome">
        <title>Successional dynamics and alternative stable states in a saline activated sludge microbial community over 9 years.</title>
        <authorList>
            <person name="Wang Y."/>
            <person name="Ye J."/>
            <person name="Ju F."/>
            <person name="Liu L."/>
            <person name="Boyd J.A."/>
            <person name="Deng Y."/>
            <person name="Parks D.H."/>
            <person name="Jiang X."/>
            <person name="Yin X."/>
            <person name="Woodcroft B.J."/>
            <person name="Tyson G.W."/>
            <person name="Hugenholtz P."/>
            <person name="Polz M.F."/>
            <person name="Zhang T."/>
        </authorList>
    </citation>
    <scope>NUCLEOTIDE SEQUENCE</scope>
    <source>
        <strain evidence="14">HKST-UBA15</strain>
    </source>
</reference>
<dbReference type="Gene3D" id="1.20.150.20">
    <property type="entry name" value="ATP synthase alpha/beta chain, C-terminal domain"/>
    <property type="match status" value="1"/>
</dbReference>
<dbReference type="InterPro" id="IPR036121">
    <property type="entry name" value="ATPase_F1/V1/A1_a/bsu_N_sf"/>
</dbReference>
<dbReference type="EC" id="7.1.2.2" evidence="11"/>
<keyword evidence="8 11" id="KW-0472">Membrane</keyword>
<keyword evidence="9 11" id="KW-0139">CF(1)</keyword>
<evidence type="ECO:0000256" key="6">
    <source>
        <dbReference type="ARBA" id="ARBA00022967"/>
    </source>
</evidence>
<evidence type="ECO:0000313" key="15">
    <source>
        <dbReference type="Proteomes" id="UP000745577"/>
    </source>
</evidence>
<accession>A0A955I8Z2</accession>
<evidence type="ECO:0000256" key="9">
    <source>
        <dbReference type="ARBA" id="ARBA00023196"/>
    </source>
</evidence>
<evidence type="ECO:0000256" key="2">
    <source>
        <dbReference type="ARBA" id="ARBA00008936"/>
    </source>
</evidence>
<dbReference type="Gene3D" id="2.40.30.20">
    <property type="match status" value="1"/>
</dbReference>
<dbReference type="GO" id="GO:0005886">
    <property type="term" value="C:plasma membrane"/>
    <property type="evidence" value="ECO:0007669"/>
    <property type="project" value="UniProtKB-SubCell"/>
</dbReference>
<dbReference type="FunFam" id="1.20.150.20:FF:000001">
    <property type="entry name" value="ATP synthase subunit alpha"/>
    <property type="match status" value="1"/>
</dbReference>
<dbReference type="Pfam" id="PF00006">
    <property type="entry name" value="ATP-synt_ab"/>
    <property type="match status" value="1"/>
</dbReference>
<organism evidence="14 15">
    <name type="scientific">Candidatus Dojkabacteria bacterium</name>
    <dbReference type="NCBI Taxonomy" id="2099670"/>
    <lineage>
        <taxon>Bacteria</taxon>
        <taxon>Candidatus Dojkabacteria</taxon>
    </lineage>
</organism>
<dbReference type="Proteomes" id="UP000745577">
    <property type="component" value="Unassembled WGS sequence"/>
</dbReference>
<dbReference type="Pfam" id="PF00306">
    <property type="entry name" value="ATP-synt_ab_C"/>
    <property type="match status" value="1"/>
</dbReference>
<comment type="subcellular location">
    <subcellularLocation>
        <location evidence="11">Cell membrane</location>
        <topology evidence="11">Peripheral membrane protein</topology>
    </subcellularLocation>
    <subcellularLocation>
        <location evidence="1">Membrane</location>
    </subcellularLocation>
</comment>
<dbReference type="GO" id="GO:0005524">
    <property type="term" value="F:ATP binding"/>
    <property type="evidence" value="ECO:0007669"/>
    <property type="project" value="UniProtKB-UniRule"/>
</dbReference>
<dbReference type="SUPFAM" id="SSF50615">
    <property type="entry name" value="N-terminal domain of alpha and beta subunits of F1 ATP synthase"/>
    <property type="match status" value="1"/>
</dbReference>
<dbReference type="InterPro" id="IPR000194">
    <property type="entry name" value="ATPase_F1/V1/A1_a/bsu_nucl-bd"/>
</dbReference>
<dbReference type="CDD" id="cd01132">
    <property type="entry name" value="F1-ATPase_alpha_CD"/>
    <property type="match status" value="1"/>
</dbReference>
<dbReference type="NCBIfam" id="TIGR00962">
    <property type="entry name" value="atpA"/>
    <property type="match status" value="1"/>
</dbReference>
<feature type="site" description="Required for activity" evidence="11">
    <location>
        <position position="347"/>
    </location>
</feature>
<comment type="function">
    <text evidence="11">Produces ATP from ADP in the presence of a proton gradient across the membrane. The alpha chain is a regulatory subunit.</text>
</comment>
<comment type="similarity">
    <text evidence="2 11">Belongs to the ATPase alpha/beta chains family.</text>
</comment>
<evidence type="ECO:0000256" key="10">
    <source>
        <dbReference type="ARBA" id="ARBA00023310"/>
    </source>
</evidence>
<dbReference type="FunFam" id="3.40.50.300:FF:000002">
    <property type="entry name" value="ATP synthase subunit alpha"/>
    <property type="match status" value="1"/>
</dbReference>
<sequence>MANVTTGKVISIDEGIVTVSGLSSVGAGELIRIKINDKKDARALALNLEDDVVKGVMIDHLDEVMQGQSAETTGELPSIKVDDKVLGRVINVLGEVQDSSVEIQYGPDAKLMPMEKKAPGVIERKDVERPIETGILVIDALIPIGRGQRQLIIGDRQTGKTAIAVDAIINQKGKNCLCVYVAVGQKASNVANIVRKLKEKDAMAYTTVVVASANDPATQQYLAPYAGTAIAEYFAEKGQDVLVVIDDLTKHANAYRQMSLLLKRPSGREAYPGDVFYLHSRLLERALQYSDALGGGSITTLPIIETQANDLSAYIPTNVISITDGQIYLDQDLFNAGQKPALNVGLSVSRVGGAAQTKTMKSVAGKVKLDLAQFRELAVFAQLGSELDEATKAQLIRGEHITEAVKQAQYNPLPAPEQIVIMYAASQGFLDEMPLNEIGPWKKQIILTLKTKYSKVWERLNTGKEKVEGELAEEINTIIKSYLD</sequence>
<evidence type="ECO:0000313" key="14">
    <source>
        <dbReference type="EMBL" id="MCA9380109.1"/>
    </source>
</evidence>
<keyword evidence="11" id="KW-0375">Hydrogen ion transport</keyword>
<evidence type="ECO:0000256" key="1">
    <source>
        <dbReference type="ARBA" id="ARBA00004370"/>
    </source>
</evidence>
<keyword evidence="5 11" id="KW-0067">ATP-binding</keyword>
<keyword evidence="6 11" id="KW-1278">Translocase</keyword>
<evidence type="ECO:0000256" key="4">
    <source>
        <dbReference type="ARBA" id="ARBA00022741"/>
    </source>
</evidence>
<dbReference type="GO" id="GO:0046933">
    <property type="term" value="F:proton-transporting ATP synthase activity, rotational mechanism"/>
    <property type="evidence" value="ECO:0007669"/>
    <property type="project" value="UniProtKB-UniRule"/>
</dbReference>
<dbReference type="InterPro" id="IPR033732">
    <property type="entry name" value="ATP_synth_F1_a_nt-bd_dom"/>
</dbReference>
<dbReference type="CDD" id="cd18113">
    <property type="entry name" value="ATP-synt_F1_alpha_C"/>
    <property type="match status" value="1"/>
</dbReference>
<dbReference type="NCBIfam" id="NF009884">
    <property type="entry name" value="PRK13343.1"/>
    <property type="match status" value="1"/>
</dbReference>
<dbReference type="GO" id="GO:0043531">
    <property type="term" value="F:ADP binding"/>
    <property type="evidence" value="ECO:0007669"/>
    <property type="project" value="TreeGrafter"/>
</dbReference>
<dbReference type="SUPFAM" id="SSF47917">
    <property type="entry name" value="C-terminal domain of alpha and beta subunits of F1 ATP synthase"/>
    <property type="match status" value="1"/>
</dbReference>
<dbReference type="InterPro" id="IPR000793">
    <property type="entry name" value="ATP_synth_asu_C"/>
</dbReference>
<reference evidence="14" key="1">
    <citation type="submission" date="2020-04" db="EMBL/GenBank/DDBJ databases">
        <authorList>
            <person name="Zhang T."/>
        </authorList>
    </citation>
    <scope>NUCLEOTIDE SEQUENCE</scope>
    <source>
        <strain evidence="14">HKST-UBA15</strain>
    </source>
</reference>
<dbReference type="InterPro" id="IPR023366">
    <property type="entry name" value="ATP_synth_asu-like_sf"/>
</dbReference>
<keyword evidence="10 11" id="KW-0066">ATP synthesis</keyword>
<dbReference type="AlphaFoldDB" id="A0A955I8Z2"/>
<evidence type="ECO:0000259" key="13">
    <source>
        <dbReference type="Pfam" id="PF00306"/>
    </source>
</evidence>
<dbReference type="PROSITE" id="PS00152">
    <property type="entry name" value="ATPASE_ALPHA_BETA"/>
    <property type="match status" value="1"/>
</dbReference>
<keyword evidence="7 11" id="KW-0406">Ion transport</keyword>
<dbReference type="PANTHER" id="PTHR48082:SF2">
    <property type="entry name" value="ATP SYNTHASE SUBUNIT ALPHA, MITOCHONDRIAL"/>
    <property type="match status" value="1"/>
</dbReference>
<keyword evidence="4 11" id="KW-0547">Nucleotide-binding</keyword>
<dbReference type="HAMAP" id="MF_01346">
    <property type="entry name" value="ATP_synth_alpha_bact"/>
    <property type="match status" value="1"/>
</dbReference>
<dbReference type="InterPro" id="IPR020003">
    <property type="entry name" value="ATPase_a/bsu_AS"/>
</dbReference>
<comment type="caution">
    <text evidence="14">The sequence shown here is derived from an EMBL/GenBank/DDBJ whole genome shotgun (WGS) entry which is preliminary data.</text>
</comment>
<dbReference type="InterPro" id="IPR038376">
    <property type="entry name" value="ATP_synth_asu_C_sf"/>
</dbReference>
<dbReference type="EMBL" id="JAGQLL010000030">
    <property type="protein sequence ID" value="MCA9380109.1"/>
    <property type="molecule type" value="Genomic_DNA"/>
</dbReference>
<evidence type="ECO:0000256" key="8">
    <source>
        <dbReference type="ARBA" id="ARBA00023136"/>
    </source>
</evidence>
<dbReference type="SUPFAM" id="SSF52540">
    <property type="entry name" value="P-loop containing nucleoside triphosphate hydrolases"/>
    <property type="match status" value="1"/>
</dbReference>
<dbReference type="PANTHER" id="PTHR48082">
    <property type="entry name" value="ATP SYNTHASE SUBUNIT ALPHA, MITOCHONDRIAL"/>
    <property type="match status" value="1"/>
</dbReference>
<protein>
    <recommendedName>
        <fullName evidence="11">ATP synthase subunit alpha</fullName>
        <ecNumber evidence="11">7.1.2.2</ecNumber>
    </recommendedName>
    <alternativeName>
        <fullName evidence="11">ATP synthase F1 sector subunit alpha</fullName>
    </alternativeName>
    <alternativeName>
        <fullName evidence="11">F-ATPase subunit alpha</fullName>
    </alternativeName>
</protein>